<dbReference type="AlphaFoldDB" id="A0A9J6D5U1"/>
<proteinExistence type="predicted"/>
<protein>
    <recommendedName>
        <fullName evidence="3">Tick transposon</fullName>
    </recommendedName>
</protein>
<sequence>MLTLIADTNTYVPLDRDPTPKVQKDFQRHLAVVFRVVPPELESLYFTLLCHNISAPALYALPKVRKPGSPMRPIVDFTRSPLHKLSGFLHRVLLPLLGHRGTDIRNSYGPIGKVYDVVLDQADKLVSFDLKSLLPVCP</sequence>
<reference evidence="1" key="1">
    <citation type="journal article" date="2020" name="Cell">
        <title>Large-Scale Comparative Analyses of Tick Genomes Elucidate Their Genetic Diversity and Vector Capacities.</title>
        <authorList>
            <consortium name="Tick Genome and Microbiome Consortium (TIGMIC)"/>
            <person name="Jia N."/>
            <person name="Wang J."/>
            <person name="Shi W."/>
            <person name="Du L."/>
            <person name="Sun Y."/>
            <person name="Zhan W."/>
            <person name="Jiang J.F."/>
            <person name="Wang Q."/>
            <person name="Zhang B."/>
            <person name="Ji P."/>
            <person name="Bell-Sakyi L."/>
            <person name="Cui X.M."/>
            <person name="Yuan T.T."/>
            <person name="Jiang B.G."/>
            <person name="Yang W.F."/>
            <person name="Lam T.T."/>
            <person name="Chang Q.C."/>
            <person name="Ding S.J."/>
            <person name="Wang X.J."/>
            <person name="Zhu J.G."/>
            <person name="Ruan X.D."/>
            <person name="Zhao L."/>
            <person name="Wei J.T."/>
            <person name="Ye R.Z."/>
            <person name="Que T.C."/>
            <person name="Du C.H."/>
            <person name="Zhou Y.H."/>
            <person name="Cheng J.X."/>
            <person name="Dai P.F."/>
            <person name="Guo W.B."/>
            <person name="Han X.H."/>
            <person name="Huang E.J."/>
            <person name="Li L.F."/>
            <person name="Wei W."/>
            <person name="Gao Y.C."/>
            <person name="Liu J.Z."/>
            <person name="Shao H.Z."/>
            <person name="Wang X."/>
            <person name="Wang C.C."/>
            <person name="Yang T.C."/>
            <person name="Huo Q.B."/>
            <person name="Li W."/>
            <person name="Chen H.Y."/>
            <person name="Chen S.E."/>
            <person name="Zhou L.G."/>
            <person name="Ni X.B."/>
            <person name="Tian J.H."/>
            <person name="Sheng Y."/>
            <person name="Liu T."/>
            <person name="Pan Y.S."/>
            <person name="Xia L.Y."/>
            <person name="Li J."/>
            <person name="Zhao F."/>
            <person name="Cao W.C."/>
        </authorList>
    </citation>
    <scope>NUCLEOTIDE SEQUENCE</scope>
    <source>
        <strain evidence="1">Rmic-2018</strain>
    </source>
</reference>
<dbReference type="EMBL" id="JABSTU010000011">
    <property type="protein sequence ID" value="KAH8009207.1"/>
    <property type="molecule type" value="Genomic_DNA"/>
</dbReference>
<evidence type="ECO:0000313" key="2">
    <source>
        <dbReference type="Proteomes" id="UP000821866"/>
    </source>
</evidence>
<name>A0A9J6D5U1_RHIMP</name>
<evidence type="ECO:0000313" key="1">
    <source>
        <dbReference type="EMBL" id="KAH8009207.1"/>
    </source>
</evidence>
<accession>A0A9J6D5U1</accession>
<gene>
    <name evidence="1" type="ORF">HPB51_012705</name>
</gene>
<evidence type="ECO:0008006" key="3">
    <source>
        <dbReference type="Google" id="ProtNLM"/>
    </source>
</evidence>
<reference evidence="1" key="2">
    <citation type="submission" date="2021-09" db="EMBL/GenBank/DDBJ databases">
        <authorList>
            <person name="Jia N."/>
            <person name="Wang J."/>
            <person name="Shi W."/>
            <person name="Du L."/>
            <person name="Sun Y."/>
            <person name="Zhan W."/>
            <person name="Jiang J."/>
            <person name="Wang Q."/>
            <person name="Zhang B."/>
            <person name="Ji P."/>
            <person name="Sakyi L.B."/>
            <person name="Cui X."/>
            <person name="Yuan T."/>
            <person name="Jiang B."/>
            <person name="Yang W."/>
            <person name="Lam T.T.-Y."/>
            <person name="Chang Q."/>
            <person name="Ding S."/>
            <person name="Wang X."/>
            <person name="Zhu J."/>
            <person name="Ruan X."/>
            <person name="Zhao L."/>
            <person name="Wei J."/>
            <person name="Que T."/>
            <person name="Du C."/>
            <person name="Cheng J."/>
            <person name="Dai P."/>
            <person name="Han X."/>
            <person name="Huang E."/>
            <person name="Gao Y."/>
            <person name="Liu J."/>
            <person name="Shao H."/>
            <person name="Ye R."/>
            <person name="Li L."/>
            <person name="Wei W."/>
            <person name="Wang X."/>
            <person name="Wang C."/>
            <person name="Huo Q."/>
            <person name="Li W."/>
            <person name="Guo W."/>
            <person name="Chen H."/>
            <person name="Chen S."/>
            <person name="Zhou L."/>
            <person name="Zhou L."/>
            <person name="Ni X."/>
            <person name="Tian J."/>
            <person name="Zhou Y."/>
            <person name="Sheng Y."/>
            <person name="Liu T."/>
            <person name="Pan Y."/>
            <person name="Xia L."/>
            <person name="Li J."/>
            <person name="Zhao F."/>
            <person name="Cao W."/>
        </authorList>
    </citation>
    <scope>NUCLEOTIDE SEQUENCE</scope>
    <source>
        <strain evidence="1">Rmic-2018</strain>
        <tissue evidence="1">Larvae</tissue>
    </source>
</reference>
<dbReference type="Proteomes" id="UP000821866">
    <property type="component" value="Chromosome 9"/>
</dbReference>
<comment type="caution">
    <text evidence="1">The sequence shown here is derived from an EMBL/GenBank/DDBJ whole genome shotgun (WGS) entry which is preliminary data.</text>
</comment>
<keyword evidence="2" id="KW-1185">Reference proteome</keyword>
<organism evidence="1 2">
    <name type="scientific">Rhipicephalus microplus</name>
    <name type="common">Cattle tick</name>
    <name type="synonym">Boophilus microplus</name>
    <dbReference type="NCBI Taxonomy" id="6941"/>
    <lineage>
        <taxon>Eukaryota</taxon>
        <taxon>Metazoa</taxon>
        <taxon>Ecdysozoa</taxon>
        <taxon>Arthropoda</taxon>
        <taxon>Chelicerata</taxon>
        <taxon>Arachnida</taxon>
        <taxon>Acari</taxon>
        <taxon>Parasitiformes</taxon>
        <taxon>Ixodida</taxon>
        <taxon>Ixodoidea</taxon>
        <taxon>Ixodidae</taxon>
        <taxon>Rhipicephalinae</taxon>
        <taxon>Rhipicephalus</taxon>
        <taxon>Boophilus</taxon>
    </lineage>
</organism>